<dbReference type="AlphaFoldDB" id="M8B2F7"/>
<organism evidence="1">
    <name type="scientific">Triticum urartu</name>
    <name type="common">Red wild einkorn</name>
    <name type="synonym">Crithodium urartu</name>
    <dbReference type="NCBI Taxonomy" id="4572"/>
    <lineage>
        <taxon>Eukaryota</taxon>
        <taxon>Viridiplantae</taxon>
        <taxon>Streptophyta</taxon>
        <taxon>Embryophyta</taxon>
        <taxon>Tracheophyta</taxon>
        <taxon>Spermatophyta</taxon>
        <taxon>Magnoliopsida</taxon>
        <taxon>Liliopsida</taxon>
        <taxon>Poales</taxon>
        <taxon>Poaceae</taxon>
        <taxon>BOP clade</taxon>
        <taxon>Pooideae</taxon>
        <taxon>Triticodae</taxon>
        <taxon>Triticeae</taxon>
        <taxon>Triticinae</taxon>
        <taxon>Triticum</taxon>
    </lineage>
</organism>
<reference evidence="1" key="1">
    <citation type="journal article" date="2013" name="Nature">
        <title>Draft genome of the wheat A-genome progenitor Triticum urartu.</title>
        <authorList>
            <person name="Ling H.Q."/>
            <person name="Zhao S."/>
            <person name="Liu D."/>
            <person name="Wang J."/>
            <person name="Sun H."/>
            <person name="Zhang C."/>
            <person name="Fan H."/>
            <person name="Li D."/>
            <person name="Dong L."/>
            <person name="Tao Y."/>
            <person name="Gao C."/>
            <person name="Wu H."/>
            <person name="Li Y."/>
            <person name="Cui Y."/>
            <person name="Guo X."/>
            <person name="Zheng S."/>
            <person name="Wang B."/>
            <person name="Yu K."/>
            <person name="Liang Q."/>
            <person name="Yang W."/>
            <person name="Lou X."/>
            <person name="Chen J."/>
            <person name="Feng M."/>
            <person name="Jian J."/>
            <person name="Zhang X."/>
            <person name="Luo G."/>
            <person name="Jiang Y."/>
            <person name="Liu J."/>
            <person name="Wang Z."/>
            <person name="Sha Y."/>
            <person name="Zhang B."/>
            <person name="Wu H."/>
            <person name="Tang D."/>
            <person name="Shen Q."/>
            <person name="Xue P."/>
            <person name="Zou S."/>
            <person name="Wang X."/>
            <person name="Liu X."/>
            <person name="Wang F."/>
            <person name="Yang Y."/>
            <person name="An X."/>
            <person name="Dong Z."/>
            <person name="Zhang K."/>
            <person name="Zhang X."/>
            <person name="Luo M.C."/>
            <person name="Dvorak J."/>
            <person name="Tong Y."/>
            <person name="Wang J."/>
            <person name="Yang H."/>
            <person name="Li Z."/>
            <person name="Wang D."/>
            <person name="Zhang A."/>
            <person name="Wang J."/>
        </authorList>
    </citation>
    <scope>NUCLEOTIDE SEQUENCE</scope>
</reference>
<sequence length="537" mass="60291">MHKTRGNPVHAVIFFGCFATFMADLTGRSMEPPAAAWPPCGFPADWSMEPLWIPGYPADSAMCFQTHVPSSSSGGQLQQVQHAAAIAPNLAIQEEEDEEDNDEEEEEAQYKMEMEIHDPIQVFTEATHEFKVDIDMRDMKIHRYPASIKRLKGSYTAPATVAIGPYHHGKDRLKPAEKVKHVAANHCIMESGRSVQEMYAAVASVAGEARGLYDKDMVAGIGDDDFLPMMFYDACFLVQYMLTCTSGGSEMDPSLRSYFDGNDSDIFHDIMLLENQLPWLVVKTVMEFRPVPLEEFITYLKDGLQDRKLTEKKSPILDDSYEPPHLLGLLRFYIVGRGNTKRNLLPQTESMSFSVSAIELAEIGITLTANKTSELIKMGVKNKRVLFAEISLSPLSLDHARASWLVNMAAFEVCTTPNFQAVDDEESVVSSYLLLFAMLVDREEDVHELRRKRLLQGGGGLTNKEALDFFTSLQGLPLGSSYIRIMEEIENYRVKRRTQTKLHAFVYKNLRIIVTVFSAVGVLAGIFGSLMSLRRRS</sequence>
<dbReference type="PANTHER" id="PTHR31549:SF32">
    <property type="match status" value="1"/>
</dbReference>
<proteinExistence type="predicted"/>
<dbReference type="STRING" id="4572.M8B2F7"/>
<dbReference type="PROSITE" id="PS51257">
    <property type="entry name" value="PROKAR_LIPOPROTEIN"/>
    <property type="match status" value="1"/>
</dbReference>
<gene>
    <name evidence="1" type="ORF">TRIUR3_01764</name>
</gene>
<dbReference type="OMA" id="NMEMNIY"/>
<accession>M8B2F7</accession>
<dbReference type="EMBL" id="KD015337">
    <property type="protein sequence ID" value="EMS67749.1"/>
    <property type="molecule type" value="Genomic_DNA"/>
</dbReference>
<dbReference type="InterPro" id="IPR004158">
    <property type="entry name" value="DUF247_pln"/>
</dbReference>
<dbReference type="PANTHER" id="PTHR31549">
    <property type="entry name" value="PROTEIN, PUTATIVE (DUF247)-RELATED-RELATED"/>
    <property type="match status" value="1"/>
</dbReference>
<dbReference type="Pfam" id="PF03140">
    <property type="entry name" value="DUF247"/>
    <property type="match status" value="1"/>
</dbReference>
<dbReference type="eggNOG" id="ENOG502RRN7">
    <property type="taxonomic scope" value="Eukaryota"/>
</dbReference>
<name>M8B2F7_TRIUA</name>
<evidence type="ECO:0000313" key="1">
    <source>
        <dbReference type="EMBL" id="EMS67749.1"/>
    </source>
</evidence>
<protein>
    <submittedName>
        <fullName evidence="1">Uncharacterized protein</fullName>
    </submittedName>
</protein>